<dbReference type="AlphaFoldDB" id="A0AB38YC89"/>
<dbReference type="SUPFAM" id="SSF52788">
    <property type="entry name" value="Phosphotyrosine protein phosphatases I"/>
    <property type="match status" value="1"/>
</dbReference>
<evidence type="ECO:0000313" key="7">
    <source>
        <dbReference type="EMBL" id="WLD56683.1"/>
    </source>
</evidence>
<dbReference type="CDD" id="cd16343">
    <property type="entry name" value="LMWPTP"/>
    <property type="match status" value="1"/>
</dbReference>
<dbReference type="PANTHER" id="PTHR11717">
    <property type="entry name" value="LOW MOLECULAR WEIGHT PROTEIN TYROSINE PHOSPHATASE"/>
    <property type="match status" value="1"/>
</dbReference>
<feature type="active site" evidence="5">
    <location>
        <position position="17"/>
    </location>
</feature>
<keyword evidence="3" id="KW-0378">Hydrolase</keyword>
<dbReference type="PRINTS" id="PR00719">
    <property type="entry name" value="LMWPTPASE"/>
</dbReference>
<feature type="active site" description="Nucleophile" evidence="5">
    <location>
        <position position="11"/>
    </location>
</feature>
<evidence type="ECO:0000256" key="1">
    <source>
        <dbReference type="ARBA" id="ARBA00011063"/>
    </source>
</evidence>
<dbReference type="InterPro" id="IPR050438">
    <property type="entry name" value="LMW_PTPase"/>
</dbReference>
<evidence type="ECO:0000256" key="3">
    <source>
        <dbReference type="ARBA" id="ARBA00022801"/>
    </source>
</evidence>
<organism evidence="7">
    <name type="scientific">Salinispirillum sp. LH 10-3-1</name>
    <dbReference type="NCBI Taxonomy" id="2952525"/>
    <lineage>
        <taxon>Bacteria</taxon>
        <taxon>Pseudomonadati</taxon>
        <taxon>Pseudomonadota</taxon>
        <taxon>Gammaproteobacteria</taxon>
        <taxon>Oceanospirillales</taxon>
        <taxon>Saccharospirillaceae</taxon>
        <taxon>Salinispirillum</taxon>
    </lineage>
</organism>
<dbReference type="GO" id="GO:0004725">
    <property type="term" value="F:protein tyrosine phosphatase activity"/>
    <property type="evidence" value="ECO:0007669"/>
    <property type="project" value="UniProtKB-EC"/>
</dbReference>
<keyword evidence="4" id="KW-0904">Protein phosphatase</keyword>
<evidence type="ECO:0000256" key="5">
    <source>
        <dbReference type="PIRSR" id="PIRSR617867-1"/>
    </source>
</evidence>
<accession>A0AB38YC89</accession>
<comment type="similarity">
    <text evidence="1">Belongs to the low molecular weight phosphotyrosine protein phosphatase family.</text>
</comment>
<evidence type="ECO:0000256" key="4">
    <source>
        <dbReference type="ARBA" id="ARBA00022912"/>
    </source>
</evidence>
<dbReference type="InterPro" id="IPR023485">
    <property type="entry name" value="Ptyr_pPase"/>
</dbReference>
<dbReference type="PANTHER" id="PTHR11717:SF7">
    <property type="entry name" value="LOW MOLECULAR WEIGHT PHOSPHOTYROSINE PROTEIN PHOSPHATASE"/>
    <property type="match status" value="1"/>
</dbReference>
<dbReference type="RefSeq" id="WP_304993967.1">
    <property type="nucleotide sequence ID" value="NZ_CP101717.1"/>
</dbReference>
<dbReference type="EMBL" id="CP101717">
    <property type="protein sequence ID" value="WLD56683.1"/>
    <property type="molecule type" value="Genomic_DNA"/>
</dbReference>
<reference evidence="7" key="1">
    <citation type="submission" date="2022-07" db="EMBL/GenBank/DDBJ databases">
        <title>Complete genome sequence of Salinispirillum sp. LH10-3-1 capable of multiple carbohydrate inversion isolated from a soda lake.</title>
        <authorList>
            <person name="Liu J."/>
            <person name="Zhai Y."/>
            <person name="Zhang H."/>
            <person name="Yang H."/>
            <person name="Qu J."/>
            <person name="Li J."/>
        </authorList>
    </citation>
    <scope>NUCLEOTIDE SEQUENCE</scope>
    <source>
        <strain evidence="7">LH 10-3-1</strain>
    </source>
</reference>
<dbReference type="Pfam" id="PF01451">
    <property type="entry name" value="LMWPc"/>
    <property type="match status" value="1"/>
</dbReference>
<dbReference type="InterPro" id="IPR017867">
    <property type="entry name" value="Tyr_phospatase_low_mol_wt"/>
</dbReference>
<dbReference type="Gene3D" id="3.40.50.2300">
    <property type="match status" value="1"/>
</dbReference>
<protein>
    <recommendedName>
        <fullName evidence="2">protein-tyrosine-phosphatase</fullName>
        <ecNumber evidence="2">3.1.3.48</ecNumber>
    </recommendedName>
</protein>
<gene>
    <name evidence="7" type="ORF">NFC81_08015</name>
</gene>
<sequence length="165" mass="18014">MSLTIKVLFVCLGNICRSPTAHGVFVQKVRAAGLASRITVDSAGTAAYHLGKAPDSRSQLAAKQGGYDLSELRARQVVKEDFLEFDYVLAMDEQNLKELRVLHQSVVGDARCAPQLFLAMLQDSGRPSEVPDPYYGGADGFVEVLQLCEDAADALLRHIRAQHNL</sequence>
<evidence type="ECO:0000259" key="6">
    <source>
        <dbReference type="SMART" id="SM00226"/>
    </source>
</evidence>
<feature type="active site" description="Proton donor" evidence="5">
    <location>
        <position position="132"/>
    </location>
</feature>
<dbReference type="InterPro" id="IPR036196">
    <property type="entry name" value="Ptyr_pPase_sf"/>
</dbReference>
<feature type="domain" description="Phosphotyrosine protein phosphatase I" evidence="6">
    <location>
        <begin position="5"/>
        <end position="158"/>
    </location>
</feature>
<dbReference type="SMART" id="SM00226">
    <property type="entry name" value="LMWPc"/>
    <property type="match status" value="1"/>
</dbReference>
<proteinExistence type="inferred from homology"/>
<dbReference type="EC" id="3.1.3.48" evidence="2"/>
<name>A0AB38YC89_9GAMM</name>
<evidence type="ECO:0000256" key="2">
    <source>
        <dbReference type="ARBA" id="ARBA00013064"/>
    </source>
</evidence>